<dbReference type="InterPro" id="IPR050789">
    <property type="entry name" value="Diverse_Enzym_Activities"/>
</dbReference>
<dbReference type="InterPro" id="IPR012338">
    <property type="entry name" value="Beta-lactam/transpept-like"/>
</dbReference>
<dbReference type="Gene3D" id="3.40.710.10">
    <property type="entry name" value="DD-peptidase/beta-lactamase superfamily"/>
    <property type="match status" value="1"/>
</dbReference>
<dbReference type="SUPFAM" id="SSF56601">
    <property type="entry name" value="beta-lactamase/transpeptidase-like"/>
    <property type="match status" value="1"/>
</dbReference>
<keyword evidence="1" id="KW-0732">Signal</keyword>
<dbReference type="RefSeq" id="WP_277277647.1">
    <property type="nucleotide sequence ID" value="NZ_JAROCY010000009.1"/>
</dbReference>
<evidence type="ECO:0000256" key="1">
    <source>
        <dbReference type="SAM" id="SignalP"/>
    </source>
</evidence>
<dbReference type="EMBL" id="JAROCY010000009">
    <property type="protein sequence ID" value="MDF8333697.1"/>
    <property type="molecule type" value="Genomic_DNA"/>
</dbReference>
<accession>A0ABT6CIF7</accession>
<dbReference type="PANTHER" id="PTHR43283:SF14">
    <property type="entry name" value="BLL8153 PROTEIN"/>
    <property type="match status" value="1"/>
</dbReference>
<comment type="caution">
    <text evidence="3">The sequence shown here is derived from an EMBL/GenBank/DDBJ whole genome shotgun (WGS) entry which is preliminary data.</text>
</comment>
<evidence type="ECO:0000313" key="3">
    <source>
        <dbReference type="EMBL" id="MDF8333697.1"/>
    </source>
</evidence>
<dbReference type="GO" id="GO:0016787">
    <property type="term" value="F:hydrolase activity"/>
    <property type="evidence" value="ECO:0007669"/>
    <property type="project" value="UniProtKB-KW"/>
</dbReference>
<evidence type="ECO:0000259" key="2">
    <source>
        <dbReference type="Pfam" id="PF00144"/>
    </source>
</evidence>
<protein>
    <submittedName>
        <fullName evidence="3">Serine hydrolase</fullName>
    </submittedName>
</protein>
<feature type="domain" description="Beta-lactamase-related" evidence="2">
    <location>
        <begin position="105"/>
        <end position="379"/>
    </location>
</feature>
<feature type="signal peptide" evidence="1">
    <location>
        <begin position="1"/>
        <end position="26"/>
    </location>
</feature>
<proteinExistence type="predicted"/>
<feature type="chain" id="PRO_5045369450" evidence="1">
    <location>
        <begin position="27"/>
        <end position="407"/>
    </location>
</feature>
<name>A0ABT6CIF7_9SPHN</name>
<dbReference type="Proteomes" id="UP001222770">
    <property type="component" value="Unassembled WGS sequence"/>
</dbReference>
<keyword evidence="4" id="KW-1185">Reference proteome</keyword>
<sequence length="407" mass="45510">MFRIRSLLAGAAGLGMMLAPVAGATAADEAPSRAMQELRRIFFADPRINMLTFHNMDDIFYTVPVHTRGTAKAMARAEARLDFTYSFKGETVRADDFLERTFTNALLIIKDDRIVYEKYRNLTGPKTHFLSMSMAKSITSILIGAAVQDGFIKSVDDPVVTYVPELKGTAYDGVTIKDTLLMRSGIARSDRYDPDPNSEMTRLREATMVQNTRRATDEALTVKRREAPGTRFNYSTLNTTVLGWVLEKATRQPLQDYMSRRLWQPLGAEADGFFITDGPPGVGRATNGMGYNAVLRDFGRIGQMMLHEGKANGRQIIPAAWVRESTVPTGPEPADAESEQGYQYQWWTLTNSNAYMAIGLQGQFIYVDPDTRTVVVKLSYFPLGNEAASQESETFFRAVSAWRPARR</sequence>
<dbReference type="Pfam" id="PF00144">
    <property type="entry name" value="Beta-lactamase"/>
    <property type="match status" value="1"/>
</dbReference>
<keyword evidence="3" id="KW-0378">Hydrolase</keyword>
<gene>
    <name evidence="3" type="ORF">POM99_10840</name>
</gene>
<organism evidence="3 4">
    <name type="scientific">Novosphingobium cyanobacteriorum</name>
    <dbReference type="NCBI Taxonomy" id="3024215"/>
    <lineage>
        <taxon>Bacteria</taxon>
        <taxon>Pseudomonadati</taxon>
        <taxon>Pseudomonadota</taxon>
        <taxon>Alphaproteobacteria</taxon>
        <taxon>Sphingomonadales</taxon>
        <taxon>Sphingomonadaceae</taxon>
        <taxon>Novosphingobium</taxon>
    </lineage>
</organism>
<dbReference type="PANTHER" id="PTHR43283">
    <property type="entry name" value="BETA-LACTAMASE-RELATED"/>
    <property type="match status" value="1"/>
</dbReference>
<evidence type="ECO:0000313" key="4">
    <source>
        <dbReference type="Proteomes" id="UP001222770"/>
    </source>
</evidence>
<reference evidence="3 4" key="1">
    <citation type="submission" date="2023-03" db="EMBL/GenBank/DDBJ databases">
        <title>Novosphingobium cyanobacteriorum sp. nov., isolated from a eutrophic reservoir during the Microcystis bloom period.</title>
        <authorList>
            <person name="Kang M."/>
            <person name="Le V."/>
            <person name="Ko S.-R."/>
            <person name="Lee S.-A."/>
            <person name="Ahn C.-Y."/>
        </authorList>
    </citation>
    <scope>NUCLEOTIDE SEQUENCE [LARGE SCALE GENOMIC DNA]</scope>
    <source>
        <strain evidence="3 4">HBC54</strain>
    </source>
</reference>
<dbReference type="InterPro" id="IPR001466">
    <property type="entry name" value="Beta-lactam-related"/>
</dbReference>